<dbReference type="AlphaFoldDB" id="A0A380W4G5"/>
<gene>
    <name evidence="1" type="ORF">NCTC12722_00935</name>
</gene>
<evidence type="ECO:0000313" key="1">
    <source>
        <dbReference type="EMBL" id="SUU83756.1"/>
    </source>
</evidence>
<dbReference type="RefSeq" id="WP_002718535.1">
    <property type="nucleotide sequence ID" value="NZ_UFSI01000001.1"/>
</dbReference>
<accession>A0A380W4G5</accession>
<organism evidence="1 2">
    <name type="scientific">Afipia felis</name>
    <name type="common">Cat scratch disease bacillus</name>
    <dbReference type="NCBI Taxonomy" id="1035"/>
    <lineage>
        <taxon>Bacteria</taxon>
        <taxon>Pseudomonadati</taxon>
        <taxon>Pseudomonadota</taxon>
        <taxon>Alphaproteobacteria</taxon>
        <taxon>Hyphomicrobiales</taxon>
        <taxon>Nitrobacteraceae</taxon>
        <taxon>Afipia</taxon>
    </lineage>
</organism>
<dbReference type="SUPFAM" id="SSF53850">
    <property type="entry name" value="Periplasmic binding protein-like II"/>
    <property type="match status" value="1"/>
</dbReference>
<proteinExistence type="predicted"/>
<reference evidence="1 2" key="1">
    <citation type="submission" date="2018-06" db="EMBL/GenBank/DDBJ databases">
        <authorList>
            <consortium name="Pathogen Informatics"/>
            <person name="Doyle S."/>
        </authorList>
    </citation>
    <scope>NUCLEOTIDE SEQUENCE [LARGE SCALE GENOMIC DNA]</scope>
    <source>
        <strain evidence="1 2">NCTC12722</strain>
    </source>
</reference>
<evidence type="ECO:0000313" key="2">
    <source>
        <dbReference type="Proteomes" id="UP000254343"/>
    </source>
</evidence>
<name>A0A380W4G5_AFIFE</name>
<dbReference type="Gene3D" id="3.40.190.10">
    <property type="entry name" value="Periplasmic binding protein-like II"/>
    <property type="match status" value="1"/>
</dbReference>
<dbReference type="EMBL" id="UIGB01000001">
    <property type="protein sequence ID" value="SUU83756.1"/>
    <property type="molecule type" value="Genomic_DNA"/>
</dbReference>
<sequence length="113" mass="12940">MLGEPTTLNSVYTTKKFHDNNPKTYQAVLNALKEAMQFINDDKARAAKIYVESEKSKLSAEFVQKILEDPDFIVTSEPKGIMKYAEFMHAAKKMKNLPKSAKDIYFPELYQGK</sequence>
<dbReference type="Proteomes" id="UP000254343">
    <property type="component" value="Unassembled WGS sequence"/>
</dbReference>
<protein>
    <submittedName>
        <fullName evidence="1">ABC transporter, substrate-binding protein, aliphatic sulfonates family</fullName>
    </submittedName>
</protein>